<dbReference type="RefSeq" id="WP_090069531.1">
    <property type="nucleotide sequence ID" value="NZ_FOFT01000012.1"/>
</dbReference>
<evidence type="ECO:0000313" key="1">
    <source>
        <dbReference type="EMBL" id="SES37315.1"/>
    </source>
</evidence>
<dbReference type="GO" id="GO:0016787">
    <property type="term" value="F:hydrolase activity"/>
    <property type="evidence" value="ECO:0007669"/>
    <property type="project" value="UniProtKB-ARBA"/>
</dbReference>
<dbReference type="SUPFAM" id="SSF53649">
    <property type="entry name" value="Alkaline phosphatase-like"/>
    <property type="match status" value="1"/>
</dbReference>
<dbReference type="PANTHER" id="PTHR10151">
    <property type="entry name" value="ECTONUCLEOTIDE PYROPHOSPHATASE/PHOSPHODIESTERASE"/>
    <property type="match status" value="1"/>
</dbReference>
<accession>A0A1H9WTY1</accession>
<evidence type="ECO:0000313" key="2">
    <source>
        <dbReference type="Proteomes" id="UP000199028"/>
    </source>
</evidence>
<name>A0A1H9WTY1_9PSEU</name>
<gene>
    <name evidence="1" type="ORF">SAMN05216195_112221</name>
</gene>
<dbReference type="AlphaFoldDB" id="A0A1H9WTY1"/>
<sequence length="508" mass="54263">MGGERRPLVVFCVDGGVPATIREHGFFAYQRRLRGVPRSGPVPLRSVFPSSTAPAHASFLTGVHPGEHGIIGNRFFGTESAEVIRGLAANPYLSVHPYESSSMTAPSLVDWFAERDARQAAVHFPQTFSRDGNGIPSLYCLYAPARQVQVEAAEEHAVLTYFGHDVHIRVTRPASEQAHVEIIGPGSSGRAVVGRGAPARVDVTLPIGELSVPVSLGDVAGNEVRLLVGTAVLVIKSGGIALPSAPGAGPSSLELSYPASTGHDFHESPRAEWVRDTVLHAVDAHRPHVLFARFNQADHAQEFLHWHAVRAGSAESAAARTQILDTYSLIDNCIGEIIGHIGADADYVFFSDHGIDYVETHLAPNAVLADLGLADRFVFQGDSNVAYLYGERPPSPAELTAVVRAVCAVDDTIQPMDQDALRAHLLWTGSPRTGHFAISCGAHREFVYSPGSGATERVRSASHGYFPSHPAMSGFFNVIGPGADDVVVPTGLVDTAAVVRRLWSAQEA</sequence>
<dbReference type="OrthoDB" id="9771966at2"/>
<dbReference type="InterPro" id="IPR017850">
    <property type="entry name" value="Alkaline_phosphatase_core_sf"/>
</dbReference>
<dbReference type="Proteomes" id="UP000199028">
    <property type="component" value="Unassembled WGS sequence"/>
</dbReference>
<dbReference type="PANTHER" id="PTHR10151:SF120">
    <property type="entry name" value="BIS(5'-ADENOSYL)-TRIPHOSPHATASE"/>
    <property type="match status" value="1"/>
</dbReference>
<organism evidence="1 2">
    <name type="scientific">Lentzea flaviverrucosa</name>
    <dbReference type="NCBI Taxonomy" id="200379"/>
    <lineage>
        <taxon>Bacteria</taxon>
        <taxon>Bacillati</taxon>
        <taxon>Actinomycetota</taxon>
        <taxon>Actinomycetes</taxon>
        <taxon>Pseudonocardiales</taxon>
        <taxon>Pseudonocardiaceae</taxon>
        <taxon>Lentzea</taxon>
    </lineage>
</organism>
<keyword evidence="2" id="KW-1185">Reference proteome</keyword>
<protein>
    <submittedName>
        <fullName evidence="1">Type I phosphodiesterase / nucleotide pyrophosphatase</fullName>
    </submittedName>
</protein>
<dbReference type="Gene3D" id="3.40.720.10">
    <property type="entry name" value="Alkaline Phosphatase, subunit A"/>
    <property type="match status" value="2"/>
</dbReference>
<dbReference type="EMBL" id="FOFT01000012">
    <property type="protein sequence ID" value="SES37315.1"/>
    <property type="molecule type" value="Genomic_DNA"/>
</dbReference>
<dbReference type="Pfam" id="PF01663">
    <property type="entry name" value="Phosphodiest"/>
    <property type="match status" value="2"/>
</dbReference>
<reference evidence="2" key="1">
    <citation type="submission" date="2016-10" db="EMBL/GenBank/DDBJ databases">
        <authorList>
            <person name="Varghese N."/>
            <person name="Submissions S."/>
        </authorList>
    </citation>
    <scope>NUCLEOTIDE SEQUENCE [LARGE SCALE GENOMIC DNA]</scope>
    <source>
        <strain evidence="2">CGMCC 4.578</strain>
    </source>
</reference>
<proteinExistence type="predicted"/>
<dbReference type="InterPro" id="IPR002591">
    <property type="entry name" value="Phosphodiest/P_Trfase"/>
</dbReference>